<gene>
    <name evidence="1" type="ORF">BG910_04985</name>
</gene>
<evidence type="ECO:0000313" key="1">
    <source>
        <dbReference type="EMBL" id="ASK27181.1"/>
    </source>
</evidence>
<evidence type="ECO:0000313" key="2">
    <source>
        <dbReference type="Proteomes" id="UP000198238"/>
    </source>
</evidence>
<dbReference type="AlphaFoldDB" id="A0A220S124"/>
<dbReference type="EMBL" id="CP022278">
    <property type="protein sequence ID" value="ASK27181.1"/>
    <property type="molecule type" value="Genomic_DNA"/>
</dbReference>
<proteinExistence type="predicted"/>
<dbReference type="OrthoDB" id="8605964at2"/>
<reference evidence="1 2" key="1">
    <citation type="submission" date="2017-06" db="EMBL/GenBank/DDBJ databases">
        <title>Neisseria chenwenguii sp. nov., isolated from the intestinal contents of Tibetan Plateau Pika in Yushu, Qinghai Province, China.</title>
        <authorList>
            <person name="Zhang G."/>
        </authorList>
    </citation>
    <scope>NUCLEOTIDE SEQUENCE [LARGE SCALE GENOMIC DNA]</scope>
    <source>
        <strain evidence="1 2">10023</strain>
    </source>
</reference>
<sequence length="116" mass="12537">MLPNKVLGKYDLKFSGRDGLGAAWVMAAVLLPVLVWTVFILARMLGWLPATKANPAWALAWLGLCLPCLLIAAKCFGWKGWGAVGNILFFMVICAVIHVPAGLLVAFTLADWLKAV</sequence>
<dbReference type="KEGG" id="nei:BG910_04985"/>
<name>A0A220S124_9NEIS</name>
<dbReference type="Proteomes" id="UP000198238">
    <property type="component" value="Chromosome"/>
</dbReference>
<dbReference type="RefSeq" id="WP_089035894.1">
    <property type="nucleotide sequence ID" value="NZ_CP022278.1"/>
</dbReference>
<accession>A0A220S124</accession>
<organism evidence="1 2">
    <name type="scientific">Neisseria chenwenguii</name>
    <dbReference type="NCBI Taxonomy" id="1853278"/>
    <lineage>
        <taxon>Bacteria</taxon>
        <taxon>Pseudomonadati</taxon>
        <taxon>Pseudomonadota</taxon>
        <taxon>Betaproteobacteria</taxon>
        <taxon>Neisseriales</taxon>
        <taxon>Neisseriaceae</taxon>
        <taxon>Neisseria</taxon>
    </lineage>
</organism>
<protein>
    <submittedName>
        <fullName evidence="1">Uncharacterized protein</fullName>
    </submittedName>
</protein>
<keyword evidence="2" id="KW-1185">Reference proteome</keyword>